<evidence type="ECO:0000256" key="2">
    <source>
        <dbReference type="SAM" id="MobiDB-lite"/>
    </source>
</evidence>
<gene>
    <name evidence="5" type="ORF">QFZ26_000307</name>
</gene>
<feature type="domain" description="Pyridoxamine 5'-phosphate oxidase N-terminal" evidence="4">
    <location>
        <begin position="11"/>
        <end position="121"/>
    </location>
</feature>
<dbReference type="Pfam" id="PF01243">
    <property type="entry name" value="PNPOx_N"/>
    <property type="match status" value="1"/>
</dbReference>
<dbReference type="Gene3D" id="2.30.110.10">
    <property type="entry name" value="Electron Transport, Fmn-binding Protein, Chain A"/>
    <property type="match status" value="1"/>
</dbReference>
<dbReference type="InterPro" id="IPR052019">
    <property type="entry name" value="F420H2_bilvrd_red/Heme_oxyg"/>
</dbReference>
<feature type="transmembrane region" description="Helical" evidence="3">
    <location>
        <begin position="164"/>
        <end position="192"/>
    </location>
</feature>
<dbReference type="EMBL" id="JAUSYY010000001">
    <property type="protein sequence ID" value="MDQ0892752.1"/>
    <property type="molecule type" value="Genomic_DNA"/>
</dbReference>
<dbReference type="InterPro" id="IPR012349">
    <property type="entry name" value="Split_barrel_FMN-bd"/>
</dbReference>
<comment type="caution">
    <text evidence="5">The sequence shown here is derived from an EMBL/GenBank/DDBJ whole genome shotgun (WGS) entry which is preliminary data.</text>
</comment>
<dbReference type="SUPFAM" id="SSF50475">
    <property type="entry name" value="FMN-binding split barrel"/>
    <property type="match status" value="1"/>
</dbReference>
<feature type="transmembrane region" description="Helical" evidence="3">
    <location>
        <begin position="212"/>
        <end position="236"/>
    </location>
</feature>
<dbReference type="PANTHER" id="PTHR35176">
    <property type="entry name" value="HEME OXYGENASE HI_0854-RELATED"/>
    <property type="match status" value="1"/>
</dbReference>
<keyword evidence="6" id="KW-1185">Reference proteome</keyword>
<proteinExistence type="predicted"/>
<sequence length="239" mass="26147">MRLTDGMTIELTDHFARILTAPAFGHLGTVRPNGSVQVNPMWFEFDGEAGVIRFTHTTKRAKFRNLQKNPHMTLEVIDPENPMKYVEVRGRLAEVIADPEGDFYVHLGQRYGDADTPAPGRQGRPGHPRHGHREGQRPLMSASRPPGEPSGGDSASASRVSWKAILALVLAVGALFVLDILPMVIAAVSVVFAVLARRELEREPGRVGGRLWIPAVIIAGFVIVTQAVFLAAPLFMSIF</sequence>
<evidence type="ECO:0000256" key="1">
    <source>
        <dbReference type="ARBA" id="ARBA00023002"/>
    </source>
</evidence>
<keyword evidence="3" id="KW-1133">Transmembrane helix</keyword>
<dbReference type="InterPro" id="IPR019920">
    <property type="entry name" value="F420-binding_dom_put"/>
</dbReference>
<evidence type="ECO:0000313" key="5">
    <source>
        <dbReference type="EMBL" id="MDQ0892752.1"/>
    </source>
</evidence>
<keyword evidence="3" id="KW-0472">Membrane</keyword>
<evidence type="ECO:0000259" key="4">
    <source>
        <dbReference type="Pfam" id="PF01243"/>
    </source>
</evidence>
<reference evidence="5 6" key="1">
    <citation type="submission" date="2023-07" db="EMBL/GenBank/DDBJ databases">
        <title>Comparative genomics of wheat-associated soil bacteria to identify genetic determinants of phenazine resistance.</title>
        <authorList>
            <person name="Mouncey N."/>
        </authorList>
    </citation>
    <scope>NUCLEOTIDE SEQUENCE [LARGE SCALE GENOMIC DNA]</scope>
    <source>
        <strain evidence="5 6">V3I3</strain>
    </source>
</reference>
<evidence type="ECO:0000313" key="6">
    <source>
        <dbReference type="Proteomes" id="UP001239083"/>
    </source>
</evidence>
<keyword evidence="1" id="KW-0560">Oxidoreductase</keyword>
<name>A0ABU0R4T8_9MICO</name>
<protein>
    <submittedName>
        <fullName evidence="5">PPOX class probable F420-dependent enzyme</fullName>
    </submittedName>
</protein>
<evidence type="ECO:0000256" key="3">
    <source>
        <dbReference type="SAM" id="Phobius"/>
    </source>
</evidence>
<dbReference type="NCBIfam" id="TIGR03618">
    <property type="entry name" value="Rv1155_F420"/>
    <property type="match status" value="1"/>
</dbReference>
<accession>A0ABU0R4T8</accession>
<dbReference type="PANTHER" id="PTHR35176:SF6">
    <property type="entry name" value="HEME OXYGENASE HI_0854-RELATED"/>
    <property type="match status" value="1"/>
</dbReference>
<organism evidence="5 6">
    <name type="scientific">Agromyces ramosus</name>
    <dbReference type="NCBI Taxonomy" id="33879"/>
    <lineage>
        <taxon>Bacteria</taxon>
        <taxon>Bacillati</taxon>
        <taxon>Actinomycetota</taxon>
        <taxon>Actinomycetes</taxon>
        <taxon>Micrococcales</taxon>
        <taxon>Microbacteriaceae</taxon>
        <taxon>Agromyces</taxon>
    </lineage>
</organism>
<feature type="region of interest" description="Disordered" evidence="2">
    <location>
        <begin position="114"/>
        <end position="155"/>
    </location>
</feature>
<keyword evidence="3" id="KW-0812">Transmembrane</keyword>
<dbReference type="Proteomes" id="UP001239083">
    <property type="component" value="Unassembled WGS sequence"/>
</dbReference>
<dbReference type="InterPro" id="IPR011576">
    <property type="entry name" value="Pyridox_Oxase_N"/>
</dbReference>